<evidence type="ECO:0000313" key="11">
    <source>
        <dbReference type="Proteomes" id="UP000663829"/>
    </source>
</evidence>
<dbReference type="PROSITE" id="PS50888">
    <property type="entry name" value="BHLH"/>
    <property type="match status" value="1"/>
</dbReference>
<dbReference type="InterPro" id="IPR050370">
    <property type="entry name" value="HES_HEY"/>
</dbReference>
<dbReference type="GO" id="GO:0003677">
    <property type="term" value="F:DNA binding"/>
    <property type="evidence" value="ECO:0007669"/>
    <property type="project" value="UniProtKB-KW"/>
</dbReference>
<evidence type="ECO:0000256" key="3">
    <source>
        <dbReference type="ARBA" id="ARBA00023125"/>
    </source>
</evidence>
<dbReference type="Proteomes" id="UP000663829">
    <property type="component" value="Unassembled WGS sequence"/>
</dbReference>
<evidence type="ECO:0000256" key="1">
    <source>
        <dbReference type="ARBA" id="ARBA00004123"/>
    </source>
</evidence>
<reference evidence="9" key="1">
    <citation type="submission" date="2021-02" db="EMBL/GenBank/DDBJ databases">
        <authorList>
            <person name="Nowell W R."/>
        </authorList>
    </citation>
    <scope>NUCLEOTIDE SEQUENCE</scope>
</reference>
<dbReference type="Pfam" id="PF00010">
    <property type="entry name" value="HLH"/>
    <property type="match status" value="1"/>
</dbReference>
<evidence type="ECO:0000256" key="4">
    <source>
        <dbReference type="ARBA" id="ARBA00023163"/>
    </source>
</evidence>
<evidence type="ECO:0000259" key="8">
    <source>
        <dbReference type="PROSITE" id="PS51054"/>
    </source>
</evidence>
<dbReference type="OrthoDB" id="6085656at2759"/>
<protein>
    <submittedName>
        <fullName evidence="9">Uncharacterized protein</fullName>
    </submittedName>
</protein>
<dbReference type="SUPFAM" id="SSF158457">
    <property type="entry name" value="Orange domain-like"/>
    <property type="match status" value="1"/>
</dbReference>
<organism evidence="9 11">
    <name type="scientific">Didymodactylos carnosus</name>
    <dbReference type="NCBI Taxonomy" id="1234261"/>
    <lineage>
        <taxon>Eukaryota</taxon>
        <taxon>Metazoa</taxon>
        <taxon>Spiralia</taxon>
        <taxon>Gnathifera</taxon>
        <taxon>Rotifera</taxon>
        <taxon>Eurotatoria</taxon>
        <taxon>Bdelloidea</taxon>
        <taxon>Philodinida</taxon>
        <taxon>Philodinidae</taxon>
        <taxon>Didymodactylos</taxon>
    </lineage>
</organism>
<evidence type="ECO:0000313" key="10">
    <source>
        <dbReference type="EMBL" id="CAF3900531.1"/>
    </source>
</evidence>
<dbReference type="InterPro" id="IPR011598">
    <property type="entry name" value="bHLH_dom"/>
</dbReference>
<keyword evidence="5" id="KW-0539">Nucleus</keyword>
<dbReference type="InterPro" id="IPR003650">
    <property type="entry name" value="Orange_dom"/>
</dbReference>
<feature type="region of interest" description="Disordered" evidence="6">
    <location>
        <begin position="230"/>
        <end position="254"/>
    </location>
</feature>
<dbReference type="AlphaFoldDB" id="A0A814RNY3"/>
<dbReference type="PROSITE" id="PS51054">
    <property type="entry name" value="ORANGE"/>
    <property type="match status" value="1"/>
</dbReference>
<dbReference type="FunFam" id="4.10.280.10:FF:000009">
    <property type="entry name" value="Transcription factor HES-1"/>
    <property type="match status" value="1"/>
</dbReference>
<proteinExistence type="predicted"/>
<dbReference type="Proteomes" id="UP000681722">
    <property type="component" value="Unassembled WGS sequence"/>
</dbReference>
<dbReference type="EMBL" id="CAJOBC010006482">
    <property type="protein sequence ID" value="CAF3900531.1"/>
    <property type="molecule type" value="Genomic_DNA"/>
</dbReference>
<sequence length="254" mass="28971">MPTDRIHVFNSEYRKNTKPIMEKRRRERINRSLEELKNLILDSASSGNVRSHKLEKADILEMTVKHLKLVHKQKLVAAAAVDPSIISKYRSGYGECANEIIRFLTTTSHIDSELKNKLIDHLSTRIQTLSTSRLTDHNNTNNNNQVHHVPLSTTHVLQHHLQQQQQCQYYTSPPSIYGTTKNSTYCQTQPHHHSSELYIGGRENYSLLAANSSTNNQYIFILPQTDSTANSSDCSNSTDSCSTLDSPSKVWRPW</sequence>
<dbReference type="SMART" id="SM00511">
    <property type="entry name" value="ORANGE"/>
    <property type="match status" value="1"/>
</dbReference>
<evidence type="ECO:0000256" key="5">
    <source>
        <dbReference type="ARBA" id="ARBA00023242"/>
    </source>
</evidence>
<dbReference type="GO" id="GO:0006355">
    <property type="term" value="P:regulation of DNA-templated transcription"/>
    <property type="evidence" value="ECO:0007669"/>
    <property type="project" value="InterPro"/>
</dbReference>
<accession>A0A814RNY3</accession>
<feature type="domain" description="Orange" evidence="8">
    <location>
        <begin position="89"/>
        <end position="122"/>
    </location>
</feature>
<comment type="caution">
    <text evidence="9">The sequence shown here is derived from an EMBL/GenBank/DDBJ whole genome shotgun (WGS) entry which is preliminary data.</text>
</comment>
<gene>
    <name evidence="9" type="ORF">GPM918_LOCUS20481</name>
    <name evidence="10" type="ORF">SRO942_LOCUS20478</name>
</gene>
<dbReference type="EMBL" id="CAJNOQ010006482">
    <property type="protein sequence ID" value="CAF1136813.1"/>
    <property type="molecule type" value="Genomic_DNA"/>
</dbReference>
<dbReference type="Pfam" id="PF07527">
    <property type="entry name" value="Hairy_orange"/>
    <property type="match status" value="1"/>
</dbReference>
<evidence type="ECO:0000259" key="7">
    <source>
        <dbReference type="PROSITE" id="PS50888"/>
    </source>
</evidence>
<dbReference type="GO" id="GO:0046983">
    <property type="term" value="F:protein dimerization activity"/>
    <property type="evidence" value="ECO:0007669"/>
    <property type="project" value="InterPro"/>
</dbReference>
<dbReference type="SMART" id="SM00353">
    <property type="entry name" value="HLH"/>
    <property type="match status" value="1"/>
</dbReference>
<dbReference type="Gene3D" id="4.10.280.10">
    <property type="entry name" value="Helix-loop-helix DNA-binding domain"/>
    <property type="match status" value="1"/>
</dbReference>
<dbReference type="SUPFAM" id="SSF47459">
    <property type="entry name" value="HLH, helix-loop-helix DNA-binding domain"/>
    <property type="match status" value="1"/>
</dbReference>
<dbReference type="PANTHER" id="PTHR10985">
    <property type="entry name" value="BASIC HELIX-LOOP-HELIX TRANSCRIPTION FACTOR, HES-RELATED"/>
    <property type="match status" value="1"/>
</dbReference>
<feature type="domain" description="BHLH" evidence="7">
    <location>
        <begin position="13"/>
        <end position="70"/>
    </location>
</feature>
<name>A0A814RNY3_9BILA</name>
<evidence type="ECO:0000313" key="9">
    <source>
        <dbReference type="EMBL" id="CAF1136813.1"/>
    </source>
</evidence>
<comment type="subcellular location">
    <subcellularLocation>
        <location evidence="1">Nucleus</location>
    </subcellularLocation>
</comment>
<evidence type="ECO:0000256" key="2">
    <source>
        <dbReference type="ARBA" id="ARBA00023015"/>
    </source>
</evidence>
<evidence type="ECO:0000256" key="6">
    <source>
        <dbReference type="SAM" id="MobiDB-lite"/>
    </source>
</evidence>
<keyword evidence="4" id="KW-0804">Transcription</keyword>
<keyword evidence="2" id="KW-0805">Transcription regulation</keyword>
<keyword evidence="11" id="KW-1185">Reference proteome</keyword>
<feature type="compositionally biased region" description="Low complexity" evidence="6">
    <location>
        <begin position="230"/>
        <end position="246"/>
    </location>
</feature>
<dbReference type="Gene3D" id="6.10.250.980">
    <property type="match status" value="1"/>
</dbReference>
<dbReference type="GO" id="GO:0005634">
    <property type="term" value="C:nucleus"/>
    <property type="evidence" value="ECO:0007669"/>
    <property type="project" value="UniProtKB-SubCell"/>
</dbReference>
<keyword evidence="3" id="KW-0238">DNA-binding</keyword>
<dbReference type="InterPro" id="IPR036638">
    <property type="entry name" value="HLH_DNA-bd_sf"/>
</dbReference>